<dbReference type="Proteomes" id="UP000054988">
    <property type="component" value="Unassembled WGS sequence"/>
</dbReference>
<sequence>MASAQDLSILIRTWQRLAWCSKFGQKPKSNFAGGICEELFEFSFINPNFTPYCHSDKTEYEGGIEDDPESIVPTINPNSIKVKITLPVARSSPFPSTSTLKPPPEAGTMSPMPSVTSQGATPTLKIKIPV</sequence>
<name>A0A0W0G1N5_MONRR</name>
<evidence type="ECO:0000313" key="2">
    <source>
        <dbReference type="EMBL" id="KTB42464.1"/>
    </source>
</evidence>
<proteinExistence type="predicted"/>
<comment type="caution">
    <text evidence="2">The sequence shown here is derived from an EMBL/GenBank/DDBJ whole genome shotgun (WGS) entry which is preliminary data.</text>
</comment>
<feature type="compositionally biased region" description="Polar residues" evidence="1">
    <location>
        <begin position="111"/>
        <end position="121"/>
    </location>
</feature>
<protein>
    <submittedName>
        <fullName evidence="2">Uncharacterized protein</fullName>
    </submittedName>
</protein>
<reference evidence="2 3" key="1">
    <citation type="submission" date="2015-12" db="EMBL/GenBank/DDBJ databases">
        <title>Draft genome sequence of Moniliophthora roreri, the causal agent of frosty pod rot of cacao.</title>
        <authorList>
            <person name="Aime M.C."/>
            <person name="Diaz-Valderrama J.R."/>
            <person name="Kijpornyongpan T."/>
            <person name="Phillips-Mora W."/>
        </authorList>
    </citation>
    <scope>NUCLEOTIDE SEQUENCE [LARGE SCALE GENOMIC DNA]</scope>
    <source>
        <strain evidence="2 3">MCA 2952</strain>
    </source>
</reference>
<accession>A0A0W0G1N5</accession>
<dbReference type="EMBL" id="LATX01001332">
    <property type="protein sequence ID" value="KTB42464.1"/>
    <property type="molecule type" value="Genomic_DNA"/>
</dbReference>
<feature type="region of interest" description="Disordered" evidence="1">
    <location>
        <begin position="91"/>
        <end position="122"/>
    </location>
</feature>
<organism evidence="2 3">
    <name type="scientific">Moniliophthora roreri</name>
    <name type="common">Frosty pod rot fungus</name>
    <name type="synonym">Monilia roreri</name>
    <dbReference type="NCBI Taxonomy" id="221103"/>
    <lineage>
        <taxon>Eukaryota</taxon>
        <taxon>Fungi</taxon>
        <taxon>Dikarya</taxon>
        <taxon>Basidiomycota</taxon>
        <taxon>Agaricomycotina</taxon>
        <taxon>Agaricomycetes</taxon>
        <taxon>Agaricomycetidae</taxon>
        <taxon>Agaricales</taxon>
        <taxon>Marasmiineae</taxon>
        <taxon>Marasmiaceae</taxon>
        <taxon>Moniliophthora</taxon>
    </lineage>
</organism>
<evidence type="ECO:0000313" key="3">
    <source>
        <dbReference type="Proteomes" id="UP000054988"/>
    </source>
</evidence>
<evidence type="ECO:0000256" key="1">
    <source>
        <dbReference type="SAM" id="MobiDB-lite"/>
    </source>
</evidence>
<dbReference type="AlphaFoldDB" id="A0A0W0G1N5"/>
<gene>
    <name evidence="2" type="ORF">WG66_4960</name>
</gene>